<evidence type="ECO:0000313" key="4">
    <source>
        <dbReference type="Proteomes" id="UP000008810"/>
    </source>
</evidence>
<evidence type="ECO:0000256" key="1">
    <source>
        <dbReference type="SAM" id="MobiDB-lite"/>
    </source>
</evidence>
<keyword evidence="4" id="KW-1185">Reference proteome</keyword>
<dbReference type="Gramene" id="KQK23347">
    <property type="protein sequence ID" value="KQK23347"/>
    <property type="gene ID" value="BRADI_1g72840v3"/>
</dbReference>
<feature type="compositionally biased region" description="Basic and acidic residues" evidence="1">
    <location>
        <begin position="22"/>
        <end position="31"/>
    </location>
</feature>
<name>A0A0Q3K0K2_BRADI</name>
<dbReference type="EMBL" id="CM000880">
    <property type="protein sequence ID" value="KQK23347.1"/>
    <property type="molecule type" value="Genomic_DNA"/>
</dbReference>
<gene>
    <name evidence="2" type="ORF">BRADI_1g72840v3</name>
</gene>
<reference evidence="3" key="3">
    <citation type="submission" date="2018-08" db="UniProtKB">
        <authorList>
            <consortium name="EnsemblPlants"/>
        </authorList>
    </citation>
    <scope>IDENTIFICATION</scope>
    <source>
        <strain evidence="3">cv. Bd21</strain>
    </source>
</reference>
<dbReference type="AlphaFoldDB" id="A0A0Q3K0K2"/>
<accession>A0A0Q3K0K2</accession>
<dbReference type="ExpressionAtlas" id="A0A0Q3K0K2">
    <property type="expression patterns" value="baseline and differential"/>
</dbReference>
<protein>
    <submittedName>
        <fullName evidence="2 3">Uncharacterized protein</fullName>
    </submittedName>
</protein>
<feature type="region of interest" description="Disordered" evidence="1">
    <location>
        <begin position="1"/>
        <end position="83"/>
    </location>
</feature>
<sequence>MRYSHSDHPSLSSKVTSAAADGEGKGNRRSDPVSAKRSCRPDSTPSEATGEAPPLSRKRKSKTMLGRDRNAHGAGEASADAGKGRDMLMEDKVHSTLLSVHCFGDDNIDEADGAEPANEVDPPTMDSDIELVGGAQGSFVTKHEHTFAVDNCHDVNMCMDKSIPLASQNCLRSEESARTQEMKPNIPSLAMEIKDPLDHREKPATPDTLELNICDVSEENMRYLFTFRPAADYVEDFSPYDEQELTNMHRRLALSRIKDYKNSLEWYFHPAYTGIAGLDDCQRLVLRDDGSYLYWDSYCNYCYTYERDQQYVQYCEEMMDKIKWIEDKVGVEEQLWWRYNTVAFNEAMKITIKFPTLFRHSALGAYSEYKLIIEHRFKSRMDFFDVVFLEIWKRVAKNNEAFYDALKEMYEKDMFPSRMNFIKMEIEKLYDGWMKRDYDTYVARIDKEVSEDDCLFLIREALKKIFPELKGYLHCVRKKMEIAERIGLAGYQKREDMASAEAKAAMAN</sequence>
<dbReference type="Proteomes" id="UP000008810">
    <property type="component" value="Chromosome 1"/>
</dbReference>
<dbReference type="OrthoDB" id="695155at2759"/>
<dbReference type="PANTHER" id="PTHR34480">
    <property type="entry name" value="OS01G0967800 PROTEIN-RELATED"/>
    <property type="match status" value="1"/>
</dbReference>
<dbReference type="InParanoid" id="A0A0Q3K0K2"/>
<evidence type="ECO:0000313" key="2">
    <source>
        <dbReference type="EMBL" id="KQK23347.1"/>
    </source>
</evidence>
<dbReference type="EnsemblPlants" id="KQK23347">
    <property type="protein sequence ID" value="KQK23347"/>
    <property type="gene ID" value="BRADI_1g72840v3"/>
</dbReference>
<evidence type="ECO:0000313" key="3">
    <source>
        <dbReference type="EnsemblPlants" id="KQK23347"/>
    </source>
</evidence>
<reference evidence="2" key="2">
    <citation type="submission" date="2017-06" db="EMBL/GenBank/DDBJ databases">
        <title>WGS assembly of Brachypodium distachyon.</title>
        <authorList>
            <consortium name="The International Brachypodium Initiative"/>
            <person name="Lucas S."/>
            <person name="Harmon-Smith M."/>
            <person name="Lail K."/>
            <person name="Tice H."/>
            <person name="Grimwood J."/>
            <person name="Bruce D."/>
            <person name="Barry K."/>
            <person name="Shu S."/>
            <person name="Lindquist E."/>
            <person name="Wang M."/>
            <person name="Pitluck S."/>
            <person name="Vogel J.P."/>
            <person name="Garvin D.F."/>
            <person name="Mockler T.C."/>
            <person name="Schmutz J."/>
            <person name="Rokhsar D."/>
            <person name="Bevan M.W."/>
        </authorList>
    </citation>
    <scope>NUCLEOTIDE SEQUENCE</scope>
    <source>
        <strain evidence="2">Bd21</strain>
    </source>
</reference>
<dbReference type="PANTHER" id="PTHR34480:SF11">
    <property type="entry name" value="OS05G0173500 PROTEIN"/>
    <property type="match status" value="1"/>
</dbReference>
<reference evidence="2 3" key="1">
    <citation type="journal article" date="2010" name="Nature">
        <title>Genome sequencing and analysis of the model grass Brachypodium distachyon.</title>
        <authorList>
            <consortium name="International Brachypodium Initiative"/>
        </authorList>
    </citation>
    <scope>NUCLEOTIDE SEQUENCE [LARGE SCALE GENOMIC DNA]</scope>
    <source>
        <strain evidence="2 3">Bd21</strain>
    </source>
</reference>
<organism evidence="2">
    <name type="scientific">Brachypodium distachyon</name>
    <name type="common">Purple false brome</name>
    <name type="synonym">Trachynia distachya</name>
    <dbReference type="NCBI Taxonomy" id="15368"/>
    <lineage>
        <taxon>Eukaryota</taxon>
        <taxon>Viridiplantae</taxon>
        <taxon>Streptophyta</taxon>
        <taxon>Embryophyta</taxon>
        <taxon>Tracheophyta</taxon>
        <taxon>Spermatophyta</taxon>
        <taxon>Magnoliopsida</taxon>
        <taxon>Liliopsida</taxon>
        <taxon>Poales</taxon>
        <taxon>Poaceae</taxon>
        <taxon>BOP clade</taxon>
        <taxon>Pooideae</taxon>
        <taxon>Stipodae</taxon>
        <taxon>Brachypodieae</taxon>
        <taxon>Brachypodium</taxon>
    </lineage>
</organism>
<proteinExistence type="predicted"/>